<evidence type="ECO:0000313" key="1">
    <source>
        <dbReference type="EMBL" id="MBX19879.1"/>
    </source>
</evidence>
<sequence length="68" mass="8138">MKMAIAIVMMLENWMKQSVFTKIMFQQCKWLELMFGTYNGQFIVFLVVITITRKTILVNIYCFFPGWT</sequence>
<dbReference type="EMBL" id="GGEC01039395">
    <property type="protein sequence ID" value="MBX19879.1"/>
    <property type="molecule type" value="Transcribed_RNA"/>
</dbReference>
<accession>A0A2P2LPI1</accession>
<dbReference type="AlphaFoldDB" id="A0A2P2LPI1"/>
<organism evidence="1">
    <name type="scientific">Rhizophora mucronata</name>
    <name type="common">Asiatic mangrove</name>
    <dbReference type="NCBI Taxonomy" id="61149"/>
    <lineage>
        <taxon>Eukaryota</taxon>
        <taxon>Viridiplantae</taxon>
        <taxon>Streptophyta</taxon>
        <taxon>Embryophyta</taxon>
        <taxon>Tracheophyta</taxon>
        <taxon>Spermatophyta</taxon>
        <taxon>Magnoliopsida</taxon>
        <taxon>eudicotyledons</taxon>
        <taxon>Gunneridae</taxon>
        <taxon>Pentapetalae</taxon>
        <taxon>rosids</taxon>
        <taxon>fabids</taxon>
        <taxon>Malpighiales</taxon>
        <taxon>Rhizophoraceae</taxon>
        <taxon>Rhizophora</taxon>
    </lineage>
</organism>
<name>A0A2P2LPI1_RHIMU</name>
<proteinExistence type="predicted"/>
<protein>
    <submittedName>
        <fullName evidence="1">Uncharacterized protein</fullName>
    </submittedName>
</protein>
<reference evidence="1" key="1">
    <citation type="submission" date="2018-02" db="EMBL/GenBank/DDBJ databases">
        <title>Rhizophora mucronata_Transcriptome.</title>
        <authorList>
            <person name="Meera S.P."/>
            <person name="Sreeshan A."/>
            <person name="Augustine A."/>
        </authorList>
    </citation>
    <scope>NUCLEOTIDE SEQUENCE</scope>
    <source>
        <tissue evidence="1">Leaf</tissue>
    </source>
</reference>